<evidence type="ECO:0000259" key="3">
    <source>
        <dbReference type="Pfam" id="PF13505"/>
    </source>
</evidence>
<feature type="signal peptide" evidence="2">
    <location>
        <begin position="1"/>
        <end position="22"/>
    </location>
</feature>
<evidence type="ECO:0000313" key="4">
    <source>
        <dbReference type="EMBL" id="RST85069.1"/>
    </source>
</evidence>
<proteinExistence type="predicted"/>
<evidence type="ECO:0000313" key="5">
    <source>
        <dbReference type="Proteomes" id="UP000278398"/>
    </source>
</evidence>
<feature type="domain" description="Outer membrane protein beta-barrel" evidence="3">
    <location>
        <begin position="24"/>
        <end position="239"/>
    </location>
</feature>
<sequence length="283" mass="30650">MLKPVRLIIAALALGGVSPALAADIYEPPVIEYQPPAPIYQEVGGWYIRGDIDYHWPKLRGTEYITYGCCTPDPGTNRFGETSLKGALSLGAGVGYQINRHFRTDLTGDYWFKSKFTGSTSGSCGGNPCVSVDESDMSALLLLANAYVDLGTYYGVTPYIGAGLGGAHVKWGDLRNTIGVNTDVHKGVSSWRFAYALMAGASYCITQNLQADLGYRYSRIEGGRMFQEYSPSGESIGVGPGFDHGINTHEVRGGLRWTFGGNTNCAPEQVAFQPEPVFQPVYK</sequence>
<comment type="caution">
    <text evidence="4">The sequence shown here is derived from an EMBL/GenBank/DDBJ whole genome shotgun (WGS) entry which is preliminary data.</text>
</comment>
<dbReference type="InterPro" id="IPR027385">
    <property type="entry name" value="Beta-barrel_OMP"/>
</dbReference>
<dbReference type="AlphaFoldDB" id="A0A3S0A5C1"/>
<protein>
    <submittedName>
        <fullName evidence="4">Porin family protein</fullName>
    </submittedName>
</protein>
<dbReference type="OrthoDB" id="5643626at2"/>
<name>A0A3S0A5C1_9HYPH</name>
<feature type="chain" id="PRO_5018707706" evidence="2">
    <location>
        <begin position="23"/>
        <end position="283"/>
    </location>
</feature>
<keyword evidence="1 2" id="KW-0732">Signal</keyword>
<accession>A0A3S0A5C1</accession>
<dbReference type="RefSeq" id="WP_126701222.1">
    <property type="nucleotide sequence ID" value="NZ_RWKW01000068.1"/>
</dbReference>
<dbReference type="EMBL" id="RWKW01000068">
    <property type="protein sequence ID" value="RST85069.1"/>
    <property type="molecule type" value="Genomic_DNA"/>
</dbReference>
<dbReference type="Gene3D" id="2.40.160.20">
    <property type="match status" value="1"/>
</dbReference>
<gene>
    <name evidence="4" type="ORF">EJC49_17485</name>
</gene>
<dbReference type="InterPro" id="IPR011250">
    <property type="entry name" value="OMP/PagP_B-barrel"/>
</dbReference>
<keyword evidence="5" id="KW-1185">Reference proteome</keyword>
<dbReference type="Proteomes" id="UP000278398">
    <property type="component" value="Unassembled WGS sequence"/>
</dbReference>
<reference evidence="4 5" key="1">
    <citation type="submission" date="2018-12" db="EMBL/GenBank/DDBJ databases">
        <title>Mesorhizobium carbonis sp. nov., isolated from coal mine water.</title>
        <authorList>
            <person name="Xin W."/>
            <person name="Xu Z."/>
            <person name="Xiang F."/>
            <person name="Zhang J."/>
            <person name="Xi L."/>
            <person name="Liu J."/>
        </authorList>
    </citation>
    <scope>NUCLEOTIDE SEQUENCE [LARGE SCALE GENOMIC DNA]</scope>
    <source>
        <strain evidence="4 5">B2.3</strain>
    </source>
</reference>
<organism evidence="4 5">
    <name type="scientific">Aquibium carbonis</name>
    <dbReference type="NCBI Taxonomy" id="2495581"/>
    <lineage>
        <taxon>Bacteria</taxon>
        <taxon>Pseudomonadati</taxon>
        <taxon>Pseudomonadota</taxon>
        <taxon>Alphaproteobacteria</taxon>
        <taxon>Hyphomicrobiales</taxon>
        <taxon>Phyllobacteriaceae</taxon>
        <taxon>Aquibium</taxon>
    </lineage>
</organism>
<evidence type="ECO:0000256" key="1">
    <source>
        <dbReference type="ARBA" id="ARBA00022729"/>
    </source>
</evidence>
<dbReference type="Pfam" id="PF13505">
    <property type="entry name" value="OMP_b-brl"/>
    <property type="match status" value="1"/>
</dbReference>
<dbReference type="SUPFAM" id="SSF56925">
    <property type="entry name" value="OMPA-like"/>
    <property type="match status" value="1"/>
</dbReference>
<evidence type="ECO:0000256" key="2">
    <source>
        <dbReference type="SAM" id="SignalP"/>
    </source>
</evidence>